<dbReference type="EMBL" id="JACEIK010017723">
    <property type="protein sequence ID" value="MCE5165903.1"/>
    <property type="molecule type" value="Genomic_DNA"/>
</dbReference>
<name>A0ABS8Y1H0_DATST</name>
<keyword evidence="3" id="KW-1185">Reference proteome</keyword>
<accession>A0ABS8Y1H0</accession>
<feature type="region of interest" description="Disordered" evidence="1">
    <location>
        <begin position="1"/>
        <end position="56"/>
    </location>
</feature>
<reference evidence="2 3" key="1">
    <citation type="journal article" date="2021" name="BMC Genomics">
        <title>Datura genome reveals duplications of psychoactive alkaloid biosynthetic genes and high mutation rate following tissue culture.</title>
        <authorList>
            <person name="Rajewski A."/>
            <person name="Carter-House D."/>
            <person name="Stajich J."/>
            <person name="Litt A."/>
        </authorList>
    </citation>
    <scope>NUCLEOTIDE SEQUENCE [LARGE SCALE GENOMIC DNA]</scope>
    <source>
        <strain evidence="2">AR-01</strain>
    </source>
</reference>
<feature type="compositionally biased region" description="Polar residues" evidence="1">
    <location>
        <begin position="20"/>
        <end position="55"/>
    </location>
</feature>
<evidence type="ECO:0000313" key="3">
    <source>
        <dbReference type="Proteomes" id="UP000823775"/>
    </source>
</evidence>
<organism evidence="2 3">
    <name type="scientific">Datura stramonium</name>
    <name type="common">Jimsonweed</name>
    <name type="synonym">Common thornapple</name>
    <dbReference type="NCBI Taxonomy" id="4076"/>
    <lineage>
        <taxon>Eukaryota</taxon>
        <taxon>Viridiplantae</taxon>
        <taxon>Streptophyta</taxon>
        <taxon>Embryophyta</taxon>
        <taxon>Tracheophyta</taxon>
        <taxon>Spermatophyta</taxon>
        <taxon>Magnoliopsida</taxon>
        <taxon>eudicotyledons</taxon>
        <taxon>Gunneridae</taxon>
        <taxon>Pentapetalae</taxon>
        <taxon>asterids</taxon>
        <taxon>lamiids</taxon>
        <taxon>Solanales</taxon>
        <taxon>Solanaceae</taxon>
        <taxon>Solanoideae</taxon>
        <taxon>Datureae</taxon>
        <taxon>Datura</taxon>
    </lineage>
</organism>
<protein>
    <submittedName>
        <fullName evidence="2">Uncharacterized protein</fullName>
    </submittedName>
</protein>
<feature type="compositionally biased region" description="Basic and acidic residues" evidence="1">
    <location>
        <begin position="1"/>
        <end position="19"/>
    </location>
</feature>
<evidence type="ECO:0000256" key="1">
    <source>
        <dbReference type="SAM" id="MobiDB-lite"/>
    </source>
</evidence>
<proteinExistence type="predicted"/>
<comment type="caution">
    <text evidence="2">The sequence shown here is derived from an EMBL/GenBank/DDBJ whole genome shotgun (WGS) entry which is preliminary data.</text>
</comment>
<evidence type="ECO:0000313" key="2">
    <source>
        <dbReference type="EMBL" id="MCE5165903.1"/>
    </source>
</evidence>
<gene>
    <name evidence="2" type="ORF">HAX54_013015</name>
</gene>
<sequence>MAKHFDLVDARKGPRKDDAPSSTKENQPQLNGQGKISHSSKSNVTPSNPLQTTKVASDLKFRRAAITTAFEAIDVAHKRKKPSNSSSKSAEKLPGIVLFYSGTSKPPISLNGDGITSAASSSNEIKRLKKKPKDLSDQHFKFGLGFH</sequence>
<dbReference type="Proteomes" id="UP000823775">
    <property type="component" value="Unassembled WGS sequence"/>
</dbReference>